<evidence type="ECO:0000256" key="1">
    <source>
        <dbReference type="ARBA" id="ARBA00005854"/>
    </source>
</evidence>
<feature type="domain" description="D-isomer specific 2-hydroxyacid dehydrogenase catalytic" evidence="5">
    <location>
        <begin position="49"/>
        <end position="346"/>
    </location>
</feature>
<sequence length="366" mass="39975">MAATQEMKPNGEPAWTLQTPPPLPAGYDKHHIVFLEAVHLPLAPLPFEYTIDIHQRTQGHEIAERIKPATIVISNVLDVKPSDMDHAPNLQLLAVLATGMGWVDKEYCAKRGISVVNSPGANIDAVSEHFMALYFASRKRLGVIDQNVKTSDEWLKTYSLTKKVWPEGPPLGVKQETLGIVGYGALGQNIAALAKAIGFREVLVAERKGAVKIRMGRVTFEDLLTRSTTIVLVCPREPDTINLIDEHEFGMMKKEVLLINIARGGIVNEAELAKALKEHRIFGAATDVLDSEPGGPGTTPLLPDLSKGEDPVPNLIVTSHVAWFSGSTIANLQKVNCDAMTAFVEGRMYDPKARACVAVHDGKTWK</sequence>
<proteinExistence type="inferred from homology"/>
<accession>A0A9Q8USF3</accession>
<reference evidence="7" key="2">
    <citation type="journal article" date="2022" name="Microb. Genom.">
        <title>A chromosome-scale genome assembly of the tomato pathogen Cladosporium fulvum reveals a compartmentalized genome architecture and the presence of a dispensable chromosome.</title>
        <authorList>
            <person name="Zaccaron A.Z."/>
            <person name="Chen L.H."/>
            <person name="Samaras A."/>
            <person name="Stergiopoulos I."/>
        </authorList>
    </citation>
    <scope>NUCLEOTIDE SEQUENCE</scope>
    <source>
        <strain evidence="7">Race5_Kim</strain>
    </source>
</reference>
<dbReference type="GO" id="GO:0016616">
    <property type="term" value="F:oxidoreductase activity, acting on the CH-OH group of donors, NAD or NADP as acceptor"/>
    <property type="evidence" value="ECO:0007669"/>
    <property type="project" value="InterPro"/>
</dbReference>
<evidence type="ECO:0000256" key="4">
    <source>
        <dbReference type="RuleBase" id="RU003719"/>
    </source>
</evidence>
<evidence type="ECO:0000259" key="5">
    <source>
        <dbReference type="Pfam" id="PF00389"/>
    </source>
</evidence>
<dbReference type="SUPFAM" id="SSF52283">
    <property type="entry name" value="Formate/glycerate dehydrogenase catalytic domain-like"/>
    <property type="match status" value="1"/>
</dbReference>
<dbReference type="GeneID" id="71990832"/>
<dbReference type="EMBL" id="CP090170">
    <property type="protein sequence ID" value="UJO20712.1"/>
    <property type="molecule type" value="Genomic_DNA"/>
</dbReference>
<feature type="domain" description="D-isomer specific 2-hydroxyacid dehydrogenase NAD-binding" evidence="6">
    <location>
        <begin position="136"/>
        <end position="322"/>
    </location>
</feature>
<evidence type="ECO:0000313" key="8">
    <source>
        <dbReference type="Proteomes" id="UP000756132"/>
    </source>
</evidence>
<dbReference type="RefSeq" id="XP_047765078.1">
    <property type="nucleotide sequence ID" value="XM_047910102.1"/>
</dbReference>
<gene>
    <name evidence="7" type="ORF">CLAFUR5_10954</name>
</gene>
<dbReference type="Pfam" id="PF02826">
    <property type="entry name" value="2-Hacid_dh_C"/>
    <property type="match status" value="1"/>
</dbReference>
<dbReference type="PANTHER" id="PTHR43761:SF1">
    <property type="entry name" value="D-ISOMER SPECIFIC 2-HYDROXYACID DEHYDROGENASE CATALYTIC DOMAIN-CONTAINING PROTEIN-RELATED"/>
    <property type="match status" value="1"/>
</dbReference>
<keyword evidence="2 4" id="KW-0560">Oxidoreductase</keyword>
<dbReference type="InterPro" id="IPR006139">
    <property type="entry name" value="D-isomer_2_OHA_DH_cat_dom"/>
</dbReference>
<evidence type="ECO:0000259" key="6">
    <source>
        <dbReference type="Pfam" id="PF02826"/>
    </source>
</evidence>
<keyword evidence="8" id="KW-1185">Reference proteome</keyword>
<dbReference type="InterPro" id="IPR050418">
    <property type="entry name" value="D-iso_2-hydroxyacid_DH_PdxB"/>
</dbReference>
<dbReference type="InterPro" id="IPR036291">
    <property type="entry name" value="NAD(P)-bd_dom_sf"/>
</dbReference>
<dbReference type="Gene3D" id="3.40.50.720">
    <property type="entry name" value="NAD(P)-binding Rossmann-like Domain"/>
    <property type="match status" value="2"/>
</dbReference>
<dbReference type="Proteomes" id="UP000756132">
    <property type="component" value="Chromosome 8"/>
</dbReference>
<dbReference type="GO" id="GO:0051287">
    <property type="term" value="F:NAD binding"/>
    <property type="evidence" value="ECO:0007669"/>
    <property type="project" value="InterPro"/>
</dbReference>
<organism evidence="7 8">
    <name type="scientific">Passalora fulva</name>
    <name type="common">Tomato leaf mold</name>
    <name type="synonym">Cladosporium fulvum</name>
    <dbReference type="NCBI Taxonomy" id="5499"/>
    <lineage>
        <taxon>Eukaryota</taxon>
        <taxon>Fungi</taxon>
        <taxon>Dikarya</taxon>
        <taxon>Ascomycota</taxon>
        <taxon>Pezizomycotina</taxon>
        <taxon>Dothideomycetes</taxon>
        <taxon>Dothideomycetidae</taxon>
        <taxon>Mycosphaerellales</taxon>
        <taxon>Mycosphaerellaceae</taxon>
        <taxon>Fulvia</taxon>
    </lineage>
</organism>
<dbReference type="KEGG" id="ffu:CLAFUR5_10954"/>
<name>A0A9Q8USF3_PASFU</name>
<protein>
    <submittedName>
        <fullName evidence="7">Glycerate dehydrogenase</fullName>
    </submittedName>
</protein>
<dbReference type="PANTHER" id="PTHR43761">
    <property type="entry name" value="D-ISOMER SPECIFIC 2-HYDROXYACID DEHYDROGENASE FAMILY PROTEIN (AFU_ORTHOLOGUE AFUA_1G13630)"/>
    <property type="match status" value="1"/>
</dbReference>
<dbReference type="OrthoDB" id="298012at2759"/>
<dbReference type="InterPro" id="IPR006140">
    <property type="entry name" value="D-isomer_DH_NAD-bd"/>
</dbReference>
<reference evidence="7" key="1">
    <citation type="submission" date="2021-12" db="EMBL/GenBank/DDBJ databases">
        <authorList>
            <person name="Zaccaron A."/>
            <person name="Stergiopoulos I."/>
        </authorList>
    </citation>
    <scope>NUCLEOTIDE SEQUENCE</scope>
    <source>
        <strain evidence="7">Race5_Kim</strain>
    </source>
</reference>
<dbReference type="Pfam" id="PF00389">
    <property type="entry name" value="2-Hacid_dh"/>
    <property type="match status" value="1"/>
</dbReference>
<evidence type="ECO:0000256" key="3">
    <source>
        <dbReference type="ARBA" id="ARBA00023027"/>
    </source>
</evidence>
<evidence type="ECO:0000313" key="7">
    <source>
        <dbReference type="EMBL" id="UJO20712.1"/>
    </source>
</evidence>
<dbReference type="AlphaFoldDB" id="A0A9Q8USF3"/>
<evidence type="ECO:0000256" key="2">
    <source>
        <dbReference type="ARBA" id="ARBA00023002"/>
    </source>
</evidence>
<comment type="similarity">
    <text evidence="1 4">Belongs to the D-isomer specific 2-hydroxyacid dehydrogenase family.</text>
</comment>
<dbReference type="OMA" id="DKEYCAK"/>
<dbReference type="SUPFAM" id="SSF51735">
    <property type="entry name" value="NAD(P)-binding Rossmann-fold domains"/>
    <property type="match status" value="1"/>
</dbReference>
<keyword evidence="3" id="KW-0520">NAD</keyword>